<dbReference type="PANTHER" id="PTHR43537:SF47">
    <property type="entry name" value="REGULATORY PROTEIN GNTR HTH"/>
    <property type="match status" value="1"/>
</dbReference>
<dbReference type="SMART" id="SM00345">
    <property type="entry name" value="HTH_GNTR"/>
    <property type="match status" value="1"/>
</dbReference>
<dbReference type="Gene3D" id="1.20.120.530">
    <property type="entry name" value="GntR ligand-binding domain-like"/>
    <property type="match status" value="1"/>
</dbReference>
<dbReference type="Gene3D" id="1.10.10.10">
    <property type="entry name" value="Winged helix-like DNA-binding domain superfamily/Winged helix DNA-binding domain"/>
    <property type="match status" value="1"/>
</dbReference>
<evidence type="ECO:0000256" key="2">
    <source>
        <dbReference type="ARBA" id="ARBA00023125"/>
    </source>
</evidence>
<evidence type="ECO:0000259" key="4">
    <source>
        <dbReference type="PROSITE" id="PS50949"/>
    </source>
</evidence>
<evidence type="ECO:0000313" key="5">
    <source>
        <dbReference type="EMBL" id="RFZ95826.1"/>
    </source>
</evidence>
<dbReference type="SUPFAM" id="SSF48008">
    <property type="entry name" value="GntR ligand-binding domain-like"/>
    <property type="match status" value="1"/>
</dbReference>
<dbReference type="PANTHER" id="PTHR43537">
    <property type="entry name" value="TRANSCRIPTIONAL REGULATOR, GNTR FAMILY"/>
    <property type="match status" value="1"/>
</dbReference>
<dbReference type="Pfam" id="PF07729">
    <property type="entry name" value="FCD"/>
    <property type="match status" value="1"/>
</dbReference>
<dbReference type="OrthoDB" id="9799482at2"/>
<keyword evidence="3" id="KW-0804">Transcription</keyword>
<gene>
    <name evidence="5" type="ORF">D0C36_05110</name>
</gene>
<dbReference type="PRINTS" id="PR00035">
    <property type="entry name" value="HTHGNTR"/>
</dbReference>
<dbReference type="InterPro" id="IPR011711">
    <property type="entry name" value="GntR_C"/>
</dbReference>
<dbReference type="InterPro" id="IPR000524">
    <property type="entry name" value="Tscrpt_reg_HTH_GntR"/>
</dbReference>
<name>A0A372P0C8_9SPHI</name>
<keyword evidence="2" id="KW-0238">DNA-binding</keyword>
<evidence type="ECO:0000313" key="6">
    <source>
        <dbReference type="Proteomes" id="UP000264217"/>
    </source>
</evidence>
<dbReference type="SUPFAM" id="SSF46785">
    <property type="entry name" value="Winged helix' DNA-binding domain"/>
    <property type="match status" value="1"/>
</dbReference>
<protein>
    <submittedName>
        <fullName evidence="5">FadR family transcriptional regulator</fullName>
    </submittedName>
</protein>
<dbReference type="InterPro" id="IPR008920">
    <property type="entry name" value="TF_FadR/GntR_C"/>
</dbReference>
<dbReference type="CDD" id="cd07377">
    <property type="entry name" value="WHTH_GntR"/>
    <property type="match status" value="1"/>
</dbReference>
<sequence length="218" mass="24637">MSDVKLKLSDQISRKIQDDIAGGRFKTGEKLPTEPELMKMYSVGRSSIREAVKALAMAGILTVQQGAGTTVNADRPSASINDKIRHAKFDEVNAVRNLLEKEIIALAVQNRNEEQLVAMQQWLNKRRTAIENNERQQCMDADIGFHQTIASASGNTVLADLYQSFTDTIRHFFKEREKQGVSHFAFSHHLHEQLFNAIKSKKGKQAQEVLQQILNNNY</sequence>
<keyword evidence="1" id="KW-0805">Transcription regulation</keyword>
<dbReference type="GO" id="GO:0003700">
    <property type="term" value="F:DNA-binding transcription factor activity"/>
    <property type="evidence" value="ECO:0007669"/>
    <property type="project" value="InterPro"/>
</dbReference>
<keyword evidence="6" id="KW-1185">Reference proteome</keyword>
<dbReference type="InterPro" id="IPR036388">
    <property type="entry name" value="WH-like_DNA-bd_sf"/>
</dbReference>
<dbReference type="AlphaFoldDB" id="A0A372P0C8"/>
<dbReference type="EMBL" id="QWDC01000001">
    <property type="protein sequence ID" value="RFZ95826.1"/>
    <property type="molecule type" value="Genomic_DNA"/>
</dbReference>
<dbReference type="InterPro" id="IPR036390">
    <property type="entry name" value="WH_DNA-bd_sf"/>
</dbReference>
<proteinExistence type="predicted"/>
<dbReference type="PROSITE" id="PS50949">
    <property type="entry name" value="HTH_GNTR"/>
    <property type="match status" value="1"/>
</dbReference>
<dbReference type="Proteomes" id="UP000264217">
    <property type="component" value="Unassembled WGS sequence"/>
</dbReference>
<comment type="caution">
    <text evidence="5">The sequence shown here is derived from an EMBL/GenBank/DDBJ whole genome shotgun (WGS) entry which is preliminary data.</text>
</comment>
<dbReference type="SMART" id="SM00895">
    <property type="entry name" value="FCD"/>
    <property type="match status" value="1"/>
</dbReference>
<accession>A0A372P0C8</accession>
<dbReference type="Pfam" id="PF00392">
    <property type="entry name" value="GntR"/>
    <property type="match status" value="1"/>
</dbReference>
<feature type="domain" description="HTH gntR-type" evidence="4">
    <location>
        <begin position="6"/>
        <end position="74"/>
    </location>
</feature>
<dbReference type="GO" id="GO:0003677">
    <property type="term" value="F:DNA binding"/>
    <property type="evidence" value="ECO:0007669"/>
    <property type="project" value="UniProtKB-KW"/>
</dbReference>
<organism evidence="5 6">
    <name type="scientific">Mucilaginibacter conchicola</name>
    <dbReference type="NCBI Taxonomy" id="2303333"/>
    <lineage>
        <taxon>Bacteria</taxon>
        <taxon>Pseudomonadati</taxon>
        <taxon>Bacteroidota</taxon>
        <taxon>Sphingobacteriia</taxon>
        <taxon>Sphingobacteriales</taxon>
        <taxon>Sphingobacteriaceae</taxon>
        <taxon>Mucilaginibacter</taxon>
    </lineage>
</organism>
<evidence type="ECO:0000256" key="3">
    <source>
        <dbReference type="ARBA" id="ARBA00023163"/>
    </source>
</evidence>
<reference evidence="5 6" key="1">
    <citation type="submission" date="2018-08" db="EMBL/GenBank/DDBJ databases">
        <title>Mucilaginibacter sp. MYSH2.</title>
        <authorList>
            <person name="Seo T."/>
        </authorList>
    </citation>
    <scope>NUCLEOTIDE SEQUENCE [LARGE SCALE GENOMIC DNA]</scope>
    <source>
        <strain evidence="5 6">MYSH2</strain>
    </source>
</reference>
<dbReference type="RefSeq" id="WP_117391376.1">
    <property type="nucleotide sequence ID" value="NZ_QWDC01000001.1"/>
</dbReference>
<evidence type="ECO:0000256" key="1">
    <source>
        <dbReference type="ARBA" id="ARBA00023015"/>
    </source>
</evidence>